<dbReference type="AlphaFoldDB" id="A0A6C0F011"/>
<sequence>MLLARKRKYSRKNKKGGETQIPIPVPANVEAAPVHGGLWDIITPITNLVTNAAIKGTTTLTKMAADTIGVDTTKNELSGAIQQVTEVINNPETQNVMTETAKTLGKDASIFVEELKPSLDELGENVITLAKKESKAGISALKDVTEEIPGVATFYVLNDVVKAGEAGVDAAVKTSEIMSDTITNTENKIEEMKKMGESNLSSLSNATDNVKKMGEANLNALQKQGLDAQKRIESSTNALINTDDLKNAQLQKLNNMKDRILKNQAMVNPLMAAAAGGSRKYKNKKFLRISKTRKSKMSSKTKRNKRVRFSI</sequence>
<feature type="region of interest" description="Disordered" evidence="1">
    <location>
        <begin position="1"/>
        <end position="21"/>
    </location>
</feature>
<feature type="compositionally biased region" description="Basic residues" evidence="1">
    <location>
        <begin position="1"/>
        <end position="14"/>
    </location>
</feature>
<name>A0A6C0F011_9ZZZZ</name>
<proteinExistence type="predicted"/>
<reference evidence="2" key="1">
    <citation type="journal article" date="2020" name="Nature">
        <title>Giant virus diversity and host interactions through global metagenomics.</title>
        <authorList>
            <person name="Schulz F."/>
            <person name="Roux S."/>
            <person name="Paez-Espino D."/>
            <person name="Jungbluth S."/>
            <person name="Walsh D.A."/>
            <person name="Denef V.J."/>
            <person name="McMahon K.D."/>
            <person name="Konstantinidis K.T."/>
            <person name="Eloe-Fadrosh E.A."/>
            <person name="Kyrpides N.C."/>
            <person name="Woyke T."/>
        </authorList>
    </citation>
    <scope>NUCLEOTIDE SEQUENCE</scope>
    <source>
        <strain evidence="2">GVMAG-M-3300009161-30</strain>
    </source>
</reference>
<evidence type="ECO:0000313" key="2">
    <source>
        <dbReference type="EMBL" id="QHT32765.1"/>
    </source>
</evidence>
<accession>A0A6C0F011</accession>
<dbReference type="EMBL" id="MN738948">
    <property type="protein sequence ID" value="QHT32765.1"/>
    <property type="molecule type" value="Genomic_DNA"/>
</dbReference>
<organism evidence="2">
    <name type="scientific">viral metagenome</name>
    <dbReference type="NCBI Taxonomy" id="1070528"/>
    <lineage>
        <taxon>unclassified sequences</taxon>
        <taxon>metagenomes</taxon>
        <taxon>organismal metagenomes</taxon>
    </lineage>
</organism>
<evidence type="ECO:0000256" key="1">
    <source>
        <dbReference type="SAM" id="MobiDB-lite"/>
    </source>
</evidence>
<protein>
    <submittedName>
        <fullName evidence="2">Uncharacterized protein</fullName>
    </submittedName>
</protein>